<feature type="chain" id="PRO_5035253624" evidence="1">
    <location>
        <begin position="25"/>
        <end position="120"/>
    </location>
</feature>
<evidence type="ECO:0000256" key="1">
    <source>
        <dbReference type="SAM" id="SignalP"/>
    </source>
</evidence>
<comment type="caution">
    <text evidence="2">The sequence shown here is derived from an EMBL/GenBank/DDBJ whole genome shotgun (WGS) entry which is preliminary data.</text>
</comment>
<dbReference type="Proteomes" id="UP000630142">
    <property type="component" value="Unassembled WGS sequence"/>
</dbReference>
<organism evidence="2 3">
    <name type="scientific">Tianweitania populi</name>
    <dbReference type="NCBI Taxonomy" id="1607949"/>
    <lineage>
        <taxon>Bacteria</taxon>
        <taxon>Pseudomonadati</taxon>
        <taxon>Pseudomonadota</taxon>
        <taxon>Alphaproteobacteria</taxon>
        <taxon>Hyphomicrobiales</taxon>
        <taxon>Phyllobacteriaceae</taxon>
        <taxon>Tianweitania</taxon>
    </lineage>
</organism>
<feature type="signal peptide" evidence="1">
    <location>
        <begin position="1"/>
        <end position="24"/>
    </location>
</feature>
<evidence type="ECO:0000313" key="3">
    <source>
        <dbReference type="Proteomes" id="UP000630142"/>
    </source>
</evidence>
<keyword evidence="3" id="KW-1185">Reference proteome</keyword>
<name>A0A8J3DR09_9HYPH</name>
<evidence type="ECO:0000313" key="2">
    <source>
        <dbReference type="EMBL" id="GHD18295.1"/>
    </source>
</evidence>
<gene>
    <name evidence="2" type="ORF">GCM10016234_28540</name>
</gene>
<proteinExistence type="predicted"/>
<dbReference type="EMBL" id="BMZQ01000002">
    <property type="protein sequence ID" value="GHD18295.1"/>
    <property type="molecule type" value="Genomic_DNA"/>
</dbReference>
<reference evidence="2" key="2">
    <citation type="submission" date="2020-09" db="EMBL/GenBank/DDBJ databases">
        <authorList>
            <person name="Sun Q."/>
            <person name="Kim S."/>
        </authorList>
    </citation>
    <scope>NUCLEOTIDE SEQUENCE</scope>
    <source>
        <strain evidence="2">KCTC 42249</strain>
    </source>
</reference>
<sequence length="120" mass="12282">MIRIATLLAPVAIAGLFATVPAIHAEQAAPVQQTAAAQLASSTMDQMNTCGARNEIVQKLNAQFKEAPQSVGVVDQSAVLEVFVSDAGTWTILATGTDGNSCILSAGDGWQSRGNIGPSA</sequence>
<protein>
    <submittedName>
        <fullName evidence="2">Uncharacterized protein</fullName>
    </submittedName>
</protein>
<accession>A0A8J3DR09</accession>
<keyword evidence="1" id="KW-0732">Signal</keyword>
<dbReference type="AlphaFoldDB" id="A0A8J3DR09"/>
<dbReference type="RefSeq" id="WP_189504931.1">
    <property type="nucleotide sequence ID" value="NZ_BMZQ01000002.1"/>
</dbReference>
<reference evidence="2" key="1">
    <citation type="journal article" date="2014" name="Int. J. Syst. Evol. Microbiol.">
        <title>Complete genome sequence of Corynebacterium casei LMG S-19264T (=DSM 44701T), isolated from a smear-ripened cheese.</title>
        <authorList>
            <consortium name="US DOE Joint Genome Institute (JGI-PGF)"/>
            <person name="Walter F."/>
            <person name="Albersmeier A."/>
            <person name="Kalinowski J."/>
            <person name="Ruckert C."/>
        </authorList>
    </citation>
    <scope>NUCLEOTIDE SEQUENCE</scope>
    <source>
        <strain evidence="2">KCTC 42249</strain>
    </source>
</reference>